<dbReference type="Proteomes" id="UP000234790">
    <property type="component" value="Chromosome"/>
</dbReference>
<dbReference type="KEGG" id="smoo:SMONO_v1c05010"/>
<dbReference type="RefSeq" id="WP_101780803.1">
    <property type="nucleotide sequence ID" value="NZ_CP025543.1"/>
</dbReference>
<reference evidence="2 3" key="1">
    <citation type="submission" date="2017-12" db="EMBL/GenBank/DDBJ databases">
        <title>Complete genome sequence of Spiroplasma monobiae MQ-1 (ATCC 33825).</title>
        <authorList>
            <person name="Tsai Y.-M."/>
            <person name="Lo W.-S."/>
            <person name="Wu P.-S."/>
            <person name="Cho S.-T."/>
            <person name="Kuo C.-H."/>
        </authorList>
    </citation>
    <scope>NUCLEOTIDE SEQUENCE [LARGE SCALE GENOMIC DNA]</scope>
    <source>
        <strain evidence="2 3">MQ-1</strain>
    </source>
</reference>
<gene>
    <name evidence="2" type="ORF">SMONO_v1c05010</name>
</gene>
<feature type="signal peptide" evidence="1">
    <location>
        <begin position="1"/>
        <end position="17"/>
    </location>
</feature>
<dbReference type="EMBL" id="CP025543">
    <property type="protein sequence ID" value="AUM62750.1"/>
    <property type="molecule type" value="Genomic_DNA"/>
</dbReference>
<keyword evidence="3" id="KW-1185">Reference proteome</keyword>
<dbReference type="AlphaFoldDB" id="A0A2K9LUP8"/>
<sequence>MIKLLSLIASLSLTTSAVLPISEVAIETIKENQETKVDLSTLNGYSETQQLGYFLFDLEYYKSGVATTSIQRILMKEQNISIQTNWIQVEFMINVMDGREANDDDISGKNGASKETWLLKIVPTELGLMNNVVGEAYVYSTIHHHPGDLNTYNNFEWLVEVSKEAENDLEFVWFFTTTIISYRISARSRYNALYFATEGIDHSPFYVFDEELNIYRLATQEDIDKAIANNESLNFTLFSTRNQAGINKGIYGSARMNVRINFR</sequence>
<evidence type="ECO:0000256" key="1">
    <source>
        <dbReference type="SAM" id="SignalP"/>
    </source>
</evidence>
<organism evidence="2 3">
    <name type="scientific">Spiroplasma monobiae MQ-1</name>
    <dbReference type="NCBI Taxonomy" id="1336748"/>
    <lineage>
        <taxon>Bacteria</taxon>
        <taxon>Bacillati</taxon>
        <taxon>Mycoplasmatota</taxon>
        <taxon>Mollicutes</taxon>
        <taxon>Entomoplasmatales</taxon>
        <taxon>Spiroplasmataceae</taxon>
        <taxon>Spiroplasma</taxon>
    </lineage>
</organism>
<dbReference type="OrthoDB" id="9838020at2"/>
<name>A0A2K9LUP8_SPISQ</name>
<keyword evidence="1" id="KW-0732">Signal</keyword>
<accession>A0A2K9LUP8</accession>
<protein>
    <submittedName>
        <fullName evidence="2">Uncharacterized protein</fullName>
    </submittedName>
</protein>
<evidence type="ECO:0000313" key="2">
    <source>
        <dbReference type="EMBL" id="AUM62750.1"/>
    </source>
</evidence>
<proteinExistence type="predicted"/>
<evidence type="ECO:0000313" key="3">
    <source>
        <dbReference type="Proteomes" id="UP000234790"/>
    </source>
</evidence>
<feature type="chain" id="PRO_5014972786" evidence="1">
    <location>
        <begin position="18"/>
        <end position="263"/>
    </location>
</feature>